<dbReference type="AlphaFoldDB" id="A0A9D0Z6L2"/>
<dbReference type="PROSITE" id="PS00165">
    <property type="entry name" value="DEHYDRATASE_SER_THR"/>
    <property type="match status" value="1"/>
</dbReference>
<dbReference type="FunFam" id="3.40.50.1100:FF:000007">
    <property type="entry name" value="L-threonine dehydratase catabolic TdcB"/>
    <property type="match status" value="1"/>
</dbReference>
<evidence type="ECO:0000256" key="14">
    <source>
        <dbReference type="ARBA" id="ARBA00031427"/>
    </source>
</evidence>
<dbReference type="SUPFAM" id="SSF53686">
    <property type="entry name" value="Tryptophan synthase beta subunit-like PLP-dependent enzymes"/>
    <property type="match status" value="1"/>
</dbReference>
<reference evidence="17" key="1">
    <citation type="submission" date="2020-10" db="EMBL/GenBank/DDBJ databases">
        <authorList>
            <person name="Gilroy R."/>
        </authorList>
    </citation>
    <scope>NUCLEOTIDE SEQUENCE</scope>
    <source>
        <strain evidence="17">ChiSjej2B20-13462</strain>
    </source>
</reference>
<evidence type="ECO:0000259" key="16">
    <source>
        <dbReference type="PROSITE" id="PS51671"/>
    </source>
</evidence>
<dbReference type="InterPro" id="IPR001926">
    <property type="entry name" value="TrpB-like_PALP"/>
</dbReference>
<comment type="pathway">
    <text evidence="3">Amino-acid biosynthesis; L-isoleucine biosynthesis; 2-oxobutanoate from L-threonine: step 1/1.</text>
</comment>
<keyword evidence="9" id="KW-0021">Allosteric enzyme</keyword>
<comment type="catalytic activity">
    <reaction evidence="1 15">
        <text>L-threonine = 2-oxobutanoate + NH4(+)</text>
        <dbReference type="Rhea" id="RHEA:22108"/>
        <dbReference type="ChEBI" id="CHEBI:16763"/>
        <dbReference type="ChEBI" id="CHEBI:28938"/>
        <dbReference type="ChEBI" id="CHEBI:57926"/>
        <dbReference type="EC" id="4.3.1.19"/>
    </reaction>
</comment>
<evidence type="ECO:0000256" key="11">
    <source>
        <dbReference type="ARBA" id="ARBA00022898"/>
    </source>
</evidence>
<keyword evidence="12 15" id="KW-0456">Lyase</keyword>
<evidence type="ECO:0000256" key="4">
    <source>
        <dbReference type="ARBA" id="ARBA00004958"/>
    </source>
</evidence>
<evidence type="ECO:0000256" key="6">
    <source>
        <dbReference type="ARBA" id="ARBA00011447"/>
    </source>
</evidence>
<evidence type="ECO:0000256" key="13">
    <source>
        <dbReference type="ARBA" id="ARBA00025527"/>
    </source>
</evidence>
<dbReference type="InterPro" id="IPR045865">
    <property type="entry name" value="ACT-like_dom_sf"/>
</dbReference>
<dbReference type="InterPro" id="IPR050147">
    <property type="entry name" value="Ser/Thr_Dehydratase"/>
</dbReference>
<dbReference type="NCBIfam" id="TIGR01127">
    <property type="entry name" value="ilvA_1Cterm"/>
    <property type="match status" value="1"/>
</dbReference>
<dbReference type="InterPro" id="IPR000634">
    <property type="entry name" value="Ser/Thr_deHydtase_PyrdxlP-BS"/>
</dbReference>
<dbReference type="GO" id="GO:0006567">
    <property type="term" value="P:L-threonine catabolic process"/>
    <property type="evidence" value="ECO:0007669"/>
    <property type="project" value="InterPro"/>
</dbReference>
<evidence type="ECO:0000256" key="1">
    <source>
        <dbReference type="ARBA" id="ARBA00001274"/>
    </source>
</evidence>
<comment type="subunit">
    <text evidence="6 15">In the native structure, TdcB is in a dimeric form, whereas in the TdcB-AMP complex, it exists in a tetrameric form (dimer of dimers).</text>
</comment>
<evidence type="ECO:0000256" key="7">
    <source>
        <dbReference type="ARBA" id="ARBA00012096"/>
    </source>
</evidence>
<comment type="caution">
    <text evidence="17">The sequence shown here is derived from an EMBL/GenBank/DDBJ whole genome shotgun (WGS) entry which is preliminary data.</text>
</comment>
<evidence type="ECO:0000256" key="8">
    <source>
        <dbReference type="ARBA" id="ARBA00022248"/>
    </source>
</evidence>
<comment type="cofactor">
    <cofactor evidence="2 15">
        <name>pyridoxal 5'-phosphate</name>
        <dbReference type="ChEBI" id="CHEBI:597326"/>
    </cofactor>
</comment>
<dbReference type="EC" id="4.3.1.19" evidence="7 15"/>
<dbReference type="EMBL" id="DVFN01000009">
    <property type="protein sequence ID" value="HIQ68803.1"/>
    <property type="molecule type" value="Genomic_DNA"/>
</dbReference>
<proteinExistence type="inferred from homology"/>
<dbReference type="GO" id="GO:0003941">
    <property type="term" value="F:L-serine ammonia-lyase activity"/>
    <property type="evidence" value="ECO:0007669"/>
    <property type="project" value="TreeGrafter"/>
</dbReference>
<comment type="similarity">
    <text evidence="5 15">Belongs to the serine/threonine dehydratase family.</text>
</comment>
<dbReference type="FunFam" id="3.40.50.1100:FF:000005">
    <property type="entry name" value="Threonine dehydratase catabolic"/>
    <property type="match status" value="1"/>
</dbReference>
<comment type="function">
    <text evidence="13 15">Catalyzes the anaerobic formation of alpha-ketobutyrate and ammonia from threonine in a two-step reaction. The first step involved a dehydration of threonine and a production of enamine intermediates (aminocrotonate), which tautomerizes to its imine form (iminobutyrate). Both intermediates are unstable and short-lived. The second step is the nonenzymatic hydrolysis of the enamine/imine intermediates to form 2-ketobutyrate and free ammonia. In the low water environment of the cell, the second step is accelerated by RidA.</text>
</comment>
<organism evidence="17 18">
    <name type="scientific">Candidatus Avoscillospira stercorigallinarum</name>
    <dbReference type="NCBI Taxonomy" id="2840708"/>
    <lineage>
        <taxon>Bacteria</taxon>
        <taxon>Bacillati</taxon>
        <taxon>Bacillota</taxon>
        <taxon>Clostridia</taxon>
        <taxon>Eubacteriales</taxon>
        <taxon>Oscillospiraceae</taxon>
        <taxon>Oscillospiraceae incertae sedis</taxon>
        <taxon>Candidatus Avoscillospira</taxon>
    </lineage>
</organism>
<evidence type="ECO:0000256" key="12">
    <source>
        <dbReference type="ARBA" id="ARBA00023239"/>
    </source>
</evidence>
<comment type="pathway">
    <text evidence="4 15">Amino-acid degradation; L-threonine degradation via propanoate pathway; propanoate from L-threonine: step 1/4.</text>
</comment>
<keyword evidence="10" id="KW-0028">Amino-acid biosynthesis</keyword>
<evidence type="ECO:0000256" key="5">
    <source>
        <dbReference type="ARBA" id="ARBA00010869"/>
    </source>
</evidence>
<keyword evidence="10" id="KW-0412">Isoleucine biosynthesis</keyword>
<accession>A0A9D0Z6L2</accession>
<dbReference type="InterPro" id="IPR036052">
    <property type="entry name" value="TrpB-like_PALP_sf"/>
</dbReference>
<evidence type="ECO:0000313" key="18">
    <source>
        <dbReference type="Proteomes" id="UP000886874"/>
    </source>
</evidence>
<dbReference type="InterPro" id="IPR002912">
    <property type="entry name" value="ACT_dom"/>
</dbReference>
<dbReference type="CDD" id="cd04886">
    <property type="entry name" value="ACT_ThrD-II-like"/>
    <property type="match status" value="1"/>
</dbReference>
<sequence>MITLDKIYHAAFVLKEVARRTDLIHATNLMKDVELYLKTENLQVTGSFKLRGAYYKISQLTEEQKKAGIIACSAGNHAQGVALAATRQGARSVVYMPDSAPISKVEATKRLGAEVVLVDGAYDDAYAAAVKAQEETGATFIHPFDDDEVIAGQGTIGLEILEQMRDVDAVIVPIGGGGLISGVAFAIKQLQPSVKVYGVQAFNAPSMFESHRQGHQITLDSVHTFADGIAVKHPGDTTFSLVEKYVDDIVTVSEDEIAAAILATIEKQKLIAEGAGAVSVAAAMFHKLPIIGKKVVCLVSGGNIDVNILSRVITRGLVTSGRNANLLIALEDKPGQLVGVSNIISSCGANVISVRHERSDPNMAISSCFLRVGMETRDFAQIDEIRRRLTEAGFEIVQ</sequence>
<evidence type="ECO:0000256" key="2">
    <source>
        <dbReference type="ARBA" id="ARBA00001933"/>
    </source>
</evidence>
<gene>
    <name evidence="17" type="ORF">IAA67_00500</name>
</gene>
<keyword evidence="15" id="KW-0547">Nucleotide-binding</keyword>
<dbReference type="SUPFAM" id="SSF55021">
    <property type="entry name" value="ACT-like"/>
    <property type="match status" value="1"/>
</dbReference>
<name>A0A9D0Z6L2_9FIRM</name>
<dbReference type="GO" id="GO:0009097">
    <property type="term" value="P:isoleucine biosynthetic process"/>
    <property type="evidence" value="ECO:0007669"/>
    <property type="project" value="UniProtKB-KW"/>
</dbReference>
<evidence type="ECO:0000256" key="3">
    <source>
        <dbReference type="ARBA" id="ARBA00004810"/>
    </source>
</evidence>
<dbReference type="GO" id="GO:0006565">
    <property type="term" value="P:L-serine catabolic process"/>
    <property type="evidence" value="ECO:0007669"/>
    <property type="project" value="TreeGrafter"/>
</dbReference>
<dbReference type="Gene3D" id="3.40.50.1100">
    <property type="match status" value="2"/>
</dbReference>
<dbReference type="PANTHER" id="PTHR48078:SF6">
    <property type="entry name" value="L-THREONINE DEHYDRATASE CATABOLIC TDCB"/>
    <property type="match status" value="1"/>
</dbReference>
<keyword evidence="10" id="KW-0100">Branched-chain amino acid biosynthesis</keyword>
<evidence type="ECO:0000256" key="15">
    <source>
        <dbReference type="RuleBase" id="RU363083"/>
    </source>
</evidence>
<dbReference type="GO" id="GO:0000166">
    <property type="term" value="F:nucleotide binding"/>
    <property type="evidence" value="ECO:0007669"/>
    <property type="project" value="UniProtKB-KW"/>
</dbReference>
<protein>
    <recommendedName>
        <fullName evidence="8 15">L-threonine dehydratase catabolic TdcB</fullName>
        <ecNumber evidence="7 15">4.3.1.19</ecNumber>
    </recommendedName>
    <alternativeName>
        <fullName evidence="14 15">Threonine deaminase</fullName>
    </alternativeName>
</protein>
<evidence type="ECO:0000313" key="17">
    <source>
        <dbReference type="EMBL" id="HIQ68803.1"/>
    </source>
</evidence>
<dbReference type="GO" id="GO:0030170">
    <property type="term" value="F:pyridoxal phosphate binding"/>
    <property type="evidence" value="ECO:0007669"/>
    <property type="project" value="InterPro"/>
</dbReference>
<dbReference type="PROSITE" id="PS51671">
    <property type="entry name" value="ACT"/>
    <property type="match status" value="1"/>
</dbReference>
<dbReference type="Proteomes" id="UP000886874">
    <property type="component" value="Unassembled WGS sequence"/>
</dbReference>
<dbReference type="InterPro" id="IPR044561">
    <property type="entry name" value="ACT_ThrD-II-like"/>
</dbReference>
<dbReference type="PANTHER" id="PTHR48078">
    <property type="entry name" value="THREONINE DEHYDRATASE, MITOCHONDRIAL-RELATED"/>
    <property type="match status" value="1"/>
</dbReference>
<feature type="domain" description="ACT" evidence="16">
    <location>
        <begin position="325"/>
        <end position="398"/>
    </location>
</feature>
<dbReference type="Pfam" id="PF00291">
    <property type="entry name" value="PALP"/>
    <property type="match status" value="1"/>
</dbReference>
<dbReference type="CDD" id="cd01562">
    <property type="entry name" value="Thr-dehyd"/>
    <property type="match status" value="1"/>
</dbReference>
<dbReference type="InterPro" id="IPR005789">
    <property type="entry name" value="Thr_deHydtase_catblc"/>
</dbReference>
<keyword evidence="11 15" id="KW-0663">Pyridoxal phosphate</keyword>
<dbReference type="GO" id="GO:0004794">
    <property type="term" value="F:threonine deaminase activity"/>
    <property type="evidence" value="ECO:0007669"/>
    <property type="project" value="UniProtKB-EC"/>
</dbReference>
<evidence type="ECO:0000256" key="10">
    <source>
        <dbReference type="ARBA" id="ARBA00022624"/>
    </source>
</evidence>
<reference evidence="17" key="2">
    <citation type="journal article" date="2021" name="PeerJ">
        <title>Extensive microbial diversity within the chicken gut microbiome revealed by metagenomics and culture.</title>
        <authorList>
            <person name="Gilroy R."/>
            <person name="Ravi A."/>
            <person name="Getino M."/>
            <person name="Pursley I."/>
            <person name="Horton D.L."/>
            <person name="Alikhan N.F."/>
            <person name="Baker D."/>
            <person name="Gharbi K."/>
            <person name="Hall N."/>
            <person name="Watson M."/>
            <person name="Adriaenssens E.M."/>
            <person name="Foster-Nyarko E."/>
            <person name="Jarju S."/>
            <person name="Secka A."/>
            <person name="Antonio M."/>
            <person name="Oren A."/>
            <person name="Chaudhuri R.R."/>
            <person name="La Ragione R."/>
            <person name="Hildebrand F."/>
            <person name="Pallen M.J."/>
        </authorList>
    </citation>
    <scope>NUCLEOTIDE SEQUENCE</scope>
    <source>
        <strain evidence="17">ChiSjej2B20-13462</strain>
    </source>
</reference>
<evidence type="ECO:0000256" key="9">
    <source>
        <dbReference type="ARBA" id="ARBA00022533"/>
    </source>
</evidence>